<dbReference type="EMBL" id="JBHDIY010000002">
    <property type="protein sequence ID" value="MFL4471976.1"/>
    <property type="molecule type" value="Genomic_DNA"/>
</dbReference>
<comment type="similarity">
    <text evidence="13">Belongs to the NiCoT transporter (TC 2.A.52) family.</text>
</comment>
<keyword evidence="11 13" id="KW-0472">Membrane</keyword>
<evidence type="ECO:0000256" key="3">
    <source>
        <dbReference type="ARBA" id="ARBA00022426"/>
    </source>
</evidence>
<keyword evidence="10" id="KW-0921">Nickel transport</keyword>
<comment type="caution">
    <text evidence="14">The sequence shown here is derived from an EMBL/GenBank/DDBJ whole genome shotgun (WGS) entry which is preliminary data.</text>
</comment>
<feature type="transmembrane region" description="Helical" evidence="13">
    <location>
        <begin position="272"/>
        <end position="293"/>
    </location>
</feature>
<protein>
    <recommendedName>
        <fullName evidence="13">Nickel/cobalt efflux system</fullName>
    </recommendedName>
</protein>
<feature type="transmembrane region" description="Helical" evidence="13">
    <location>
        <begin position="137"/>
        <end position="155"/>
    </location>
</feature>
<evidence type="ECO:0000256" key="7">
    <source>
        <dbReference type="ARBA" id="ARBA00022692"/>
    </source>
</evidence>
<keyword evidence="15" id="KW-1185">Reference proteome</keyword>
<keyword evidence="6" id="KW-0533">Nickel</keyword>
<keyword evidence="3" id="KW-0171">Cobalt transport</keyword>
<keyword evidence="7 13" id="KW-0812">Transmembrane</keyword>
<evidence type="ECO:0000313" key="15">
    <source>
        <dbReference type="Proteomes" id="UP001627408"/>
    </source>
</evidence>
<organism evidence="14 15">
    <name type="scientific">Tateyamaria armeniaca</name>
    <dbReference type="NCBI Taxonomy" id="2518930"/>
    <lineage>
        <taxon>Bacteria</taxon>
        <taxon>Pseudomonadati</taxon>
        <taxon>Pseudomonadota</taxon>
        <taxon>Alphaproteobacteria</taxon>
        <taxon>Rhodobacterales</taxon>
        <taxon>Roseobacteraceae</taxon>
        <taxon>Tateyamaria</taxon>
    </lineage>
</organism>
<feature type="transmembrane region" description="Helical" evidence="13">
    <location>
        <begin position="205"/>
        <end position="225"/>
    </location>
</feature>
<evidence type="ECO:0000313" key="14">
    <source>
        <dbReference type="EMBL" id="MFL4471976.1"/>
    </source>
</evidence>
<evidence type="ECO:0000256" key="4">
    <source>
        <dbReference type="ARBA" id="ARBA00022448"/>
    </source>
</evidence>
<dbReference type="Pfam" id="PF03824">
    <property type="entry name" value="NicO"/>
    <property type="match status" value="1"/>
</dbReference>
<keyword evidence="5" id="KW-1003">Cell membrane</keyword>
<feature type="transmembrane region" description="Helical" evidence="13">
    <location>
        <begin position="97"/>
        <end position="125"/>
    </location>
</feature>
<evidence type="ECO:0000256" key="6">
    <source>
        <dbReference type="ARBA" id="ARBA00022596"/>
    </source>
</evidence>
<proteinExistence type="inferred from homology"/>
<keyword evidence="9" id="KW-0406">Ion transport</keyword>
<accession>A0ABW8UXT9</accession>
<sequence>MRSVRIGVLITAAAVLLWLFGFGGMSDISQWANAQQRDAQNALAQGLRAVRAGETGAWATLMGLCAAYGFFHAAGPGHGKLVIGGYGAAARVTALRLSVLAIASSLAQALAAILLVAAGALILGWSRTQMTDTADKVLAPASFIAIALVGAWLVVRGARRAFSKAAHAVDADGHCETCGHAHGPSVDQAEAVTSWRDAAAIIASIAIRPCTGAVFLLILCFALGIPWAGIAGAFVMGLGTASVTVLVALAAVGTRKSALAGFSGAGAVRAMALIEIVAGGLIALVATALALPLL</sequence>
<comment type="function">
    <text evidence="1">Efflux system for nickel and cobalt.</text>
</comment>
<dbReference type="RefSeq" id="WP_407593848.1">
    <property type="nucleotide sequence ID" value="NZ_JBHDIY010000002.1"/>
</dbReference>
<gene>
    <name evidence="14" type="ORF">ACERZ8_19615</name>
</gene>
<dbReference type="Proteomes" id="UP001627408">
    <property type="component" value="Unassembled WGS sequence"/>
</dbReference>
<dbReference type="InterPro" id="IPR011541">
    <property type="entry name" value="Ni/Co_transpt_high_affinity"/>
</dbReference>
<dbReference type="PANTHER" id="PTHR40659">
    <property type="entry name" value="NICKEL/COBALT EFFLUX SYSTEM RCNA"/>
    <property type="match status" value="1"/>
</dbReference>
<dbReference type="PANTHER" id="PTHR40659:SF1">
    <property type="entry name" value="NICKEL_COBALT EFFLUX SYSTEM RCNA"/>
    <property type="match status" value="1"/>
</dbReference>
<dbReference type="InterPro" id="IPR051224">
    <property type="entry name" value="NiCoT_RcnA"/>
</dbReference>
<comment type="subcellular location">
    <subcellularLocation>
        <location evidence="2 13">Cell membrane</location>
        <topology evidence="2 13">Multi-pass membrane protein</topology>
    </subcellularLocation>
</comment>
<name>A0ABW8UXT9_9RHOB</name>
<evidence type="ECO:0000256" key="2">
    <source>
        <dbReference type="ARBA" id="ARBA00004651"/>
    </source>
</evidence>
<evidence type="ECO:0000256" key="9">
    <source>
        <dbReference type="ARBA" id="ARBA00023065"/>
    </source>
</evidence>
<evidence type="ECO:0000256" key="12">
    <source>
        <dbReference type="ARBA" id="ARBA00023285"/>
    </source>
</evidence>
<evidence type="ECO:0000256" key="10">
    <source>
        <dbReference type="ARBA" id="ARBA00023112"/>
    </source>
</evidence>
<feature type="transmembrane region" description="Helical" evidence="13">
    <location>
        <begin position="58"/>
        <end position="76"/>
    </location>
</feature>
<evidence type="ECO:0000256" key="8">
    <source>
        <dbReference type="ARBA" id="ARBA00022989"/>
    </source>
</evidence>
<keyword evidence="4 13" id="KW-0813">Transport</keyword>
<evidence type="ECO:0000256" key="1">
    <source>
        <dbReference type="ARBA" id="ARBA00002510"/>
    </source>
</evidence>
<evidence type="ECO:0000256" key="11">
    <source>
        <dbReference type="ARBA" id="ARBA00023136"/>
    </source>
</evidence>
<evidence type="ECO:0000256" key="5">
    <source>
        <dbReference type="ARBA" id="ARBA00022475"/>
    </source>
</evidence>
<evidence type="ECO:0000256" key="13">
    <source>
        <dbReference type="RuleBase" id="RU362101"/>
    </source>
</evidence>
<reference evidence="14 15" key="1">
    <citation type="submission" date="2024-08" db="EMBL/GenBank/DDBJ databases">
        <title>Tateyamaria sp. nov., isolated from marine algae.</title>
        <authorList>
            <person name="Choi B.J."/>
            <person name="Kim J.M."/>
            <person name="Lee J.K."/>
            <person name="Choi D.G."/>
            <person name="Bayburt H."/>
            <person name="Baek J.H."/>
            <person name="Han D.M."/>
            <person name="Jeon C.O."/>
        </authorList>
    </citation>
    <scope>NUCLEOTIDE SEQUENCE [LARGE SCALE GENOMIC DNA]</scope>
    <source>
        <strain evidence="14 15">KMU-156</strain>
    </source>
</reference>
<keyword evidence="8 13" id="KW-1133">Transmembrane helix</keyword>
<feature type="transmembrane region" description="Helical" evidence="13">
    <location>
        <begin position="231"/>
        <end position="252"/>
    </location>
</feature>
<keyword evidence="12" id="KW-0170">Cobalt</keyword>